<dbReference type="AlphaFoldDB" id="A0A4Y8L311"/>
<dbReference type="InterPro" id="IPR042301">
    <property type="entry name" value="GH115_sf"/>
</dbReference>
<feature type="domain" description="Gylcosyl hydrolase 115 C-terminal" evidence="2">
    <location>
        <begin position="650"/>
        <end position="812"/>
    </location>
</feature>
<dbReference type="GO" id="GO:0016787">
    <property type="term" value="F:hydrolase activity"/>
    <property type="evidence" value="ECO:0007669"/>
    <property type="project" value="UniProtKB-KW"/>
</dbReference>
<dbReference type="Proteomes" id="UP000297861">
    <property type="component" value="Unassembled WGS sequence"/>
</dbReference>
<dbReference type="InterPro" id="IPR031924">
    <property type="entry name" value="GH115"/>
</dbReference>
<proteinExistence type="predicted"/>
<keyword evidence="4" id="KW-1185">Reference proteome</keyword>
<dbReference type="PANTHER" id="PTHR37842">
    <property type="match status" value="1"/>
</dbReference>
<dbReference type="STRING" id="1121485.GCA_000426485_02172"/>
<gene>
    <name evidence="3" type="ORF">E2605_07960</name>
</gene>
<evidence type="ECO:0000313" key="3">
    <source>
        <dbReference type="EMBL" id="TFD96943.1"/>
    </source>
</evidence>
<dbReference type="Gene3D" id="1.20.58.2150">
    <property type="match status" value="1"/>
</dbReference>
<evidence type="ECO:0000259" key="2">
    <source>
        <dbReference type="Pfam" id="PF17829"/>
    </source>
</evidence>
<protein>
    <submittedName>
        <fullName evidence="3">Glycosyhydrolase</fullName>
    </submittedName>
</protein>
<dbReference type="SUPFAM" id="SSF55545">
    <property type="entry name" value="beta-N-acetylhexosaminidase-like domain"/>
    <property type="match status" value="1"/>
</dbReference>
<dbReference type="InterPro" id="IPR029018">
    <property type="entry name" value="Hex-like_dom2"/>
</dbReference>
<dbReference type="Pfam" id="PF17829">
    <property type="entry name" value="GH115_C"/>
    <property type="match status" value="1"/>
</dbReference>
<evidence type="ECO:0000256" key="1">
    <source>
        <dbReference type="ARBA" id="ARBA00022801"/>
    </source>
</evidence>
<dbReference type="Gene3D" id="2.60.120.1620">
    <property type="match status" value="1"/>
</dbReference>
<evidence type="ECO:0000313" key="4">
    <source>
        <dbReference type="Proteomes" id="UP000297861"/>
    </source>
</evidence>
<dbReference type="OrthoDB" id="8727830at2"/>
<accession>A0A4Y8L311</accession>
<dbReference type="Gene3D" id="3.20.20.520">
    <property type="entry name" value="Glycosyl hydrolase family 115"/>
    <property type="match status" value="1"/>
</dbReference>
<organism evidence="3 4">
    <name type="scientific">Dysgonomonas capnocytophagoides</name>
    <dbReference type="NCBI Taxonomy" id="45254"/>
    <lineage>
        <taxon>Bacteria</taxon>
        <taxon>Pseudomonadati</taxon>
        <taxon>Bacteroidota</taxon>
        <taxon>Bacteroidia</taxon>
        <taxon>Bacteroidales</taxon>
        <taxon>Dysgonomonadaceae</taxon>
        <taxon>Dysgonomonas</taxon>
    </lineage>
</organism>
<name>A0A4Y8L311_9BACT</name>
<dbReference type="InterPro" id="IPR041437">
    <property type="entry name" value="GH115_C"/>
</dbReference>
<dbReference type="EMBL" id="SOML01000004">
    <property type="protein sequence ID" value="TFD96943.1"/>
    <property type="molecule type" value="Genomic_DNA"/>
</dbReference>
<sequence length="818" mass="94067">MLNGNNIRFIKYEKSSSSMVLFESGSRLKILTNETALPGVKIAVKNLQADFYKVTGVEPDLGTEIINSNQPVLIIGTVGVDQSIDELIKKGKLNKDELSGKNEKYLIQNVTDPFDGIKEAIVIAGSDKRGTIYGIYELSKQIGVSPWYYWADVPIEKRSVLSFERGTYTDGEPAVKYRGIFLNDEAPALSGWSHTVFGGYNHKFYEKVFELILRLKGNFLWPAMWNNAFYDDDPLNGPLADEYGIVMSTSHHEPMSSAQKDWHRKGNGSWNYNTNSKNLKSFWKSGIERSNNWERVVTIGMRGDGDEAMEEGTNIALLEKIVKDQRNIITQVTGKRAEETLQVWALYKEVQDYYDHGMRVPDDITLLFCDDNWGNIRKLPELDAKPRKGGYGMYYHFDYVGGPRNSKWINISPVQRIWEQMNLTYQHGVDKIWVVNVGDLKPMEYPISFFLDMAWNPDQFNADNLLQHTEQWCAQQFGEKYAKKSARIINLYTKYNRRVTPELLNEKTYSLENYNEFETVVNDYRNLVIDAMRLYYLIPDTYKDAFDQLVVFPVNACSNLYEMYYAVAKNRFYVDQKDIQANYWADKAKECFERDSLLTLHYNNDIANGKWPHMMDQVRIGYTTWQQPDRSIMPKVEYIMQTTQYKEKIFEEADGYVSIEAENYSRQQSEGNIEWTVIPHFGKTLSGITTLPVTSSPENKIVYLEYDLDLKTIGEGKLIILTAPTLNFNSNRGLRYAVSIDGGEEQVVNINGHYKGELGKWQAESIIETSSKFKISTTGRHTIRFRVLDAGIVLQKIMLDMGGLKPSYLGAPQSQYTK</sequence>
<dbReference type="Pfam" id="PF15979">
    <property type="entry name" value="Glyco_hydro_115"/>
    <property type="match status" value="1"/>
</dbReference>
<dbReference type="GO" id="GO:0005975">
    <property type="term" value="P:carbohydrate metabolic process"/>
    <property type="evidence" value="ECO:0007669"/>
    <property type="project" value="UniProtKB-ARBA"/>
</dbReference>
<comment type="caution">
    <text evidence="3">The sequence shown here is derived from an EMBL/GenBank/DDBJ whole genome shotgun (WGS) entry which is preliminary data.</text>
</comment>
<dbReference type="Gene3D" id="3.30.379.10">
    <property type="entry name" value="Chitobiase/beta-hexosaminidase domain 2-like"/>
    <property type="match status" value="1"/>
</dbReference>
<keyword evidence="1 3" id="KW-0378">Hydrolase</keyword>
<reference evidence="3 4" key="1">
    <citation type="submission" date="2019-03" db="EMBL/GenBank/DDBJ databases">
        <title>San Antonio Military Medical Center submission to MRSN (WRAIR), pending publication.</title>
        <authorList>
            <person name="Blyth D.M."/>
            <person name="Mccarthy S.L."/>
            <person name="Schall S.E."/>
            <person name="Stam J.A."/>
            <person name="Ong A.C."/>
            <person name="Mcgann P.T."/>
        </authorList>
    </citation>
    <scope>NUCLEOTIDE SEQUENCE [LARGE SCALE GENOMIC DNA]</scope>
    <source>
        <strain evidence="3 4">MRSN571793</strain>
    </source>
</reference>
<dbReference type="PANTHER" id="PTHR37842:SF2">
    <property type="entry name" value="GYLCOSYL HYDROLASE 115 C-TERMINAL DOMAIN-CONTAINING PROTEIN"/>
    <property type="match status" value="1"/>
</dbReference>